<feature type="compositionally biased region" description="Gly residues" evidence="1">
    <location>
        <begin position="131"/>
        <end position="146"/>
    </location>
</feature>
<gene>
    <name evidence="3" type="ORF">N5D93_19600</name>
</gene>
<keyword evidence="2" id="KW-0732">Signal</keyword>
<proteinExistence type="predicted"/>
<feature type="compositionally biased region" description="Basic and acidic residues" evidence="1">
    <location>
        <begin position="66"/>
        <end position="78"/>
    </location>
</feature>
<evidence type="ECO:0000313" key="4">
    <source>
        <dbReference type="Proteomes" id="UP001161094"/>
    </source>
</evidence>
<protein>
    <submittedName>
        <fullName evidence="3">Uncharacterized protein</fullName>
    </submittedName>
</protein>
<feature type="region of interest" description="Disordered" evidence="1">
    <location>
        <begin position="29"/>
        <end position="146"/>
    </location>
</feature>
<sequence>MKSHKLLLISAMLAVLPWHATTAQTSQTTLVAQAAPPPSTPMPTADDKMAPPNVIREPVPGTQNPDKQKMPATEEKTGTSKPRPVDSNAPPKGDADPRQKTPDADTRGGGRSGDAKSGGSKTGAPDNTGMPGSGASSGSGGGADTR</sequence>
<evidence type="ECO:0000256" key="1">
    <source>
        <dbReference type="SAM" id="MobiDB-lite"/>
    </source>
</evidence>
<feature type="chain" id="PRO_5041372705" evidence="2">
    <location>
        <begin position="21"/>
        <end position="146"/>
    </location>
</feature>
<dbReference type="EMBL" id="JAOCDZ010000014">
    <property type="protein sequence ID" value="MDH0738031.1"/>
    <property type="molecule type" value="Genomic_DNA"/>
</dbReference>
<dbReference type="AlphaFoldDB" id="A0AA42LR62"/>
<accession>A0AA42LR62</accession>
<evidence type="ECO:0000313" key="3">
    <source>
        <dbReference type="EMBL" id="MDH0738031.1"/>
    </source>
</evidence>
<organism evidence="3 4">
    <name type="scientific">Achromobacter spanius</name>
    <dbReference type="NCBI Taxonomy" id="217203"/>
    <lineage>
        <taxon>Bacteria</taxon>
        <taxon>Pseudomonadati</taxon>
        <taxon>Pseudomonadota</taxon>
        <taxon>Betaproteobacteria</taxon>
        <taxon>Burkholderiales</taxon>
        <taxon>Alcaligenaceae</taxon>
        <taxon>Achromobacter</taxon>
    </lineage>
</organism>
<dbReference type="Proteomes" id="UP001161094">
    <property type="component" value="Unassembled WGS sequence"/>
</dbReference>
<feature type="signal peptide" evidence="2">
    <location>
        <begin position="1"/>
        <end position="20"/>
    </location>
</feature>
<name>A0AA42LR62_9BURK</name>
<dbReference type="RefSeq" id="WP_279996218.1">
    <property type="nucleotide sequence ID" value="NZ_JAOCDZ010000014.1"/>
</dbReference>
<reference evidence="3" key="1">
    <citation type="submission" date="2022-09" db="EMBL/GenBank/DDBJ databases">
        <title>Intensive care unit water sources are persistently colonized with multi-drug resistant bacteria and are the site of extensive horizontal gene transfer of antibiotic resistance genes.</title>
        <authorList>
            <person name="Diorio-Toth L."/>
        </authorList>
    </citation>
    <scope>NUCLEOTIDE SEQUENCE</scope>
    <source>
        <strain evidence="3">GD03843</strain>
    </source>
</reference>
<evidence type="ECO:0000256" key="2">
    <source>
        <dbReference type="SAM" id="SignalP"/>
    </source>
</evidence>
<feature type="compositionally biased region" description="Basic and acidic residues" evidence="1">
    <location>
        <begin position="93"/>
        <end position="108"/>
    </location>
</feature>
<comment type="caution">
    <text evidence="3">The sequence shown here is derived from an EMBL/GenBank/DDBJ whole genome shotgun (WGS) entry which is preliminary data.</text>
</comment>